<feature type="region of interest" description="Disordered" evidence="1">
    <location>
        <begin position="165"/>
        <end position="208"/>
    </location>
</feature>
<protein>
    <submittedName>
        <fullName evidence="2">Uncharacterized protein</fullName>
    </submittedName>
</protein>
<feature type="region of interest" description="Disordered" evidence="1">
    <location>
        <begin position="377"/>
        <end position="410"/>
    </location>
</feature>
<keyword evidence="3" id="KW-1185">Reference proteome</keyword>
<evidence type="ECO:0000313" key="3">
    <source>
        <dbReference type="Proteomes" id="UP000800038"/>
    </source>
</evidence>
<feature type="region of interest" description="Disordered" evidence="1">
    <location>
        <begin position="290"/>
        <end position="356"/>
    </location>
</feature>
<feature type="compositionally biased region" description="Basic and acidic residues" evidence="1">
    <location>
        <begin position="396"/>
        <end position="410"/>
    </location>
</feature>
<dbReference type="EMBL" id="ML976057">
    <property type="protein sequence ID" value="KAF1940776.1"/>
    <property type="molecule type" value="Genomic_DNA"/>
</dbReference>
<organism evidence="2 3">
    <name type="scientific">Clathrospora elynae</name>
    <dbReference type="NCBI Taxonomy" id="706981"/>
    <lineage>
        <taxon>Eukaryota</taxon>
        <taxon>Fungi</taxon>
        <taxon>Dikarya</taxon>
        <taxon>Ascomycota</taxon>
        <taxon>Pezizomycotina</taxon>
        <taxon>Dothideomycetes</taxon>
        <taxon>Pleosporomycetidae</taxon>
        <taxon>Pleosporales</taxon>
        <taxon>Diademaceae</taxon>
        <taxon>Clathrospora</taxon>
    </lineage>
</organism>
<feature type="compositionally biased region" description="Basic and acidic residues" evidence="1">
    <location>
        <begin position="101"/>
        <end position="111"/>
    </location>
</feature>
<feature type="region of interest" description="Disordered" evidence="1">
    <location>
        <begin position="427"/>
        <end position="467"/>
    </location>
</feature>
<reference evidence="2" key="1">
    <citation type="journal article" date="2020" name="Stud. Mycol.">
        <title>101 Dothideomycetes genomes: a test case for predicting lifestyles and emergence of pathogens.</title>
        <authorList>
            <person name="Haridas S."/>
            <person name="Albert R."/>
            <person name="Binder M."/>
            <person name="Bloem J."/>
            <person name="Labutti K."/>
            <person name="Salamov A."/>
            <person name="Andreopoulos B."/>
            <person name="Baker S."/>
            <person name="Barry K."/>
            <person name="Bills G."/>
            <person name="Bluhm B."/>
            <person name="Cannon C."/>
            <person name="Castanera R."/>
            <person name="Culley D."/>
            <person name="Daum C."/>
            <person name="Ezra D."/>
            <person name="Gonzalez J."/>
            <person name="Henrissat B."/>
            <person name="Kuo A."/>
            <person name="Liang C."/>
            <person name="Lipzen A."/>
            <person name="Lutzoni F."/>
            <person name="Magnuson J."/>
            <person name="Mondo S."/>
            <person name="Nolan M."/>
            <person name="Ohm R."/>
            <person name="Pangilinan J."/>
            <person name="Park H.-J."/>
            <person name="Ramirez L."/>
            <person name="Alfaro M."/>
            <person name="Sun H."/>
            <person name="Tritt A."/>
            <person name="Yoshinaga Y."/>
            <person name="Zwiers L.-H."/>
            <person name="Turgeon B."/>
            <person name="Goodwin S."/>
            <person name="Spatafora J."/>
            <person name="Crous P."/>
            <person name="Grigoriev I."/>
        </authorList>
    </citation>
    <scope>NUCLEOTIDE SEQUENCE</scope>
    <source>
        <strain evidence="2">CBS 161.51</strain>
    </source>
</reference>
<feature type="compositionally biased region" description="Low complexity" evidence="1">
    <location>
        <begin position="290"/>
        <end position="309"/>
    </location>
</feature>
<dbReference type="OrthoDB" id="3946700at2759"/>
<dbReference type="Proteomes" id="UP000800038">
    <property type="component" value="Unassembled WGS sequence"/>
</dbReference>
<evidence type="ECO:0000256" key="1">
    <source>
        <dbReference type="SAM" id="MobiDB-lite"/>
    </source>
</evidence>
<feature type="compositionally biased region" description="Basic and acidic residues" evidence="1">
    <location>
        <begin position="169"/>
        <end position="190"/>
    </location>
</feature>
<sequence>MGIPVGWNIKREEAKEQDVLRVDVTGQRSPIRRRTRPATRSRPYSTLDTDFLISAARSGAHVEWIQRPSNTRTRLPPPPVPEVSRADYRSNEASRNPPTLQRDESSLRRSRNRVDRYIRAYETRATVDSERTAPALTPGFAPAAALRTSELDALREARDLSRLRNRSSYRRDADPRLTRSRSPRADRSADRGAGADAPEHGHDSSDNNAVAFPLLRRMGRRNIADGPLPSSSLRDAWSPVPTVDGLGDRTRSVSPFADHMQWDSFLTTVVPDPVAPTAESSFASAAASASFSNSHPSSRAGSSNSATSSQTHITVPSRLPSPPPNEQFMRACDTSEDDTASDTEEEETDVRGSIRRSNARHAIVGYYNMSDATARAAAHATAPRRRIRPSYFSDEPPMRDTERYSPRVMEQSRDASAYVRSFYNSNSWRESEAQTERPQIPQLDGPANEPASISEEEIPPLAPVDLASRDQELRDARLLLERLSRREDISDDFWASVGLTRSFTDPVERFQEREHP</sequence>
<evidence type="ECO:0000313" key="2">
    <source>
        <dbReference type="EMBL" id="KAF1940776.1"/>
    </source>
</evidence>
<feature type="region of interest" description="Disordered" evidence="1">
    <location>
        <begin position="25"/>
        <end position="46"/>
    </location>
</feature>
<name>A0A6A5SQB4_9PLEO</name>
<gene>
    <name evidence="2" type="ORF">EJ02DRAFT_220808</name>
</gene>
<proteinExistence type="predicted"/>
<dbReference type="AlphaFoldDB" id="A0A6A5SQB4"/>
<feature type="compositionally biased region" description="Acidic residues" evidence="1">
    <location>
        <begin position="334"/>
        <end position="348"/>
    </location>
</feature>
<accession>A0A6A5SQB4</accession>
<feature type="region of interest" description="Disordered" evidence="1">
    <location>
        <begin position="67"/>
        <end position="111"/>
    </location>
</feature>
<feature type="compositionally biased region" description="Basic residues" evidence="1">
    <location>
        <begin position="30"/>
        <end position="39"/>
    </location>
</feature>